<dbReference type="GeneID" id="107070504"/>
<name>A0ABM1IVL6_POLDO</name>
<reference evidence="2" key="1">
    <citation type="submission" date="2025-08" db="UniProtKB">
        <authorList>
            <consortium name="RefSeq"/>
        </authorList>
    </citation>
    <scope>IDENTIFICATION</scope>
    <source>
        <tissue evidence="2">Whole body</tissue>
    </source>
</reference>
<dbReference type="PANTHER" id="PTHR14938">
    <property type="entry name" value="HCLS1-ASSOCIATED PROTEIN X-1"/>
    <property type="match status" value="1"/>
</dbReference>
<protein>
    <submittedName>
        <fullName evidence="2">Uncharacterized protein LOC107070504</fullName>
    </submittedName>
</protein>
<keyword evidence="1" id="KW-1185">Reference proteome</keyword>
<dbReference type="InterPro" id="IPR017248">
    <property type="entry name" value="HAX-1"/>
</dbReference>
<dbReference type="RefSeq" id="XP_015184253.1">
    <property type="nucleotide sequence ID" value="XM_015328767.1"/>
</dbReference>
<accession>A0ABM1IVL6</accession>
<organism evidence="1 2">
    <name type="scientific">Polistes dominula</name>
    <name type="common">European paper wasp</name>
    <name type="synonym">Vespa dominula</name>
    <dbReference type="NCBI Taxonomy" id="743375"/>
    <lineage>
        <taxon>Eukaryota</taxon>
        <taxon>Metazoa</taxon>
        <taxon>Ecdysozoa</taxon>
        <taxon>Arthropoda</taxon>
        <taxon>Hexapoda</taxon>
        <taxon>Insecta</taxon>
        <taxon>Pterygota</taxon>
        <taxon>Neoptera</taxon>
        <taxon>Endopterygota</taxon>
        <taxon>Hymenoptera</taxon>
        <taxon>Apocrita</taxon>
        <taxon>Aculeata</taxon>
        <taxon>Vespoidea</taxon>
        <taxon>Vespidae</taxon>
        <taxon>Polistinae</taxon>
        <taxon>Polistini</taxon>
        <taxon>Polistes</taxon>
    </lineage>
</organism>
<proteinExistence type="predicted"/>
<gene>
    <name evidence="2" type="primary">LOC107070504</name>
</gene>
<evidence type="ECO:0000313" key="1">
    <source>
        <dbReference type="Proteomes" id="UP000694924"/>
    </source>
</evidence>
<dbReference type="Proteomes" id="UP000694924">
    <property type="component" value="Unplaced"/>
</dbReference>
<sequence length="264" mass="30673">MPFFNFFRNFFTGGERGDFGNEWKNSFRNPIWQNDEDDNDDDDFRHVEDNIIGDAMQMAHLFESQLDNMIKAIFSNFGDRLMITPGIIEELPQEGQSTNSLRDQVLKPGFDLPSEKEQEKSRVDIDLDGKISADNLFKTWDNKPDNREIVPSIQQFPQSSKFITKRSIRIMGDVIEEHQVIKDGEGNQKEILSKQIGNKKYVIETEKDKNGVETAKENIINIDESELQNFKPKLSHQDDNHLNNPSKLLNYFPWDKFFGPNPKL</sequence>
<evidence type="ECO:0000313" key="2">
    <source>
        <dbReference type="RefSeq" id="XP_015184253.1"/>
    </source>
</evidence>
<dbReference type="PANTHER" id="PTHR14938:SF2">
    <property type="entry name" value="HCLS1-ASSOCIATED PROTEIN X-1"/>
    <property type="match status" value="1"/>
</dbReference>